<dbReference type="Gene3D" id="2.40.170.20">
    <property type="entry name" value="TonB-dependent receptor, beta-barrel domain"/>
    <property type="match status" value="1"/>
</dbReference>
<keyword evidence="5 11" id="KW-0812">Transmembrane</keyword>
<organism evidence="16 17">
    <name type="scientific">Spongiibacter thalassae</name>
    <dbReference type="NCBI Taxonomy" id="2721624"/>
    <lineage>
        <taxon>Bacteria</taxon>
        <taxon>Pseudomonadati</taxon>
        <taxon>Pseudomonadota</taxon>
        <taxon>Gammaproteobacteria</taxon>
        <taxon>Cellvibrionales</taxon>
        <taxon>Spongiibacteraceae</taxon>
        <taxon>Spongiibacter</taxon>
    </lineage>
</organism>
<keyword evidence="9 11" id="KW-0472">Membrane</keyword>
<keyword evidence="16" id="KW-0675">Receptor</keyword>
<dbReference type="InterPro" id="IPR036942">
    <property type="entry name" value="Beta-barrel_TonB_sf"/>
</dbReference>
<keyword evidence="13" id="KW-0732">Signal</keyword>
<evidence type="ECO:0000256" key="6">
    <source>
        <dbReference type="ARBA" id="ARBA00023004"/>
    </source>
</evidence>
<feature type="domain" description="TonB-dependent receptor plug" evidence="15">
    <location>
        <begin position="45"/>
        <end position="151"/>
    </location>
</feature>
<dbReference type="InterPro" id="IPR039426">
    <property type="entry name" value="TonB-dep_rcpt-like"/>
</dbReference>
<name>A0ABX1GBM6_9GAMM</name>
<accession>A0ABX1GBM6</accession>
<keyword evidence="2 11" id="KW-0813">Transport</keyword>
<proteinExistence type="inferred from homology"/>
<dbReference type="EMBL" id="JAAWWK010000001">
    <property type="protein sequence ID" value="NKI16346.1"/>
    <property type="molecule type" value="Genomic_DNA"/>
</dbReference>
<comment type="subcellular location">
    <subcellularLocation>
        <location evidence="1 11">Cell outer membrane</location>
        <topology evidence="1 11">Multi-pass membrane protein</topology>
    </subcellularLocation>
</comment>
<evidence type="ECO:0000259" key="14">
    <source>
        <dbReference type="Pfam" id="PF00593"/>
    </source>
</evidence>
<evidence type="ECO:0000256" key="13">
    <source>
        <dbReference type="SAM" id="SignalP"/>
    </source>
</evidence>
<comment type="similarity">
    <text evidence="11 12">Belongs to the TonB-dependent receptor family.</text>
</comment>
<dbReference type="SUPFAM" id="SSF56935">
    <property type="entry name" value="Porins"/>
    <property type="match status" value="1"/>
</dbReference>
<evidence type="ECO:0000256" key="10">
    <source>
        <dbReference type="ARBA" id="ARBA00023237"/>
    </source>
</evidence>
<keyword evidence="17" id="KW-1185">Reference proteome</keyword>
<comment type="caution">
    <text evidence="16">The sequence shown here is derived from an EMBL/GenBank/DDBJ whole genome shotgun (WGS) entry which is preliminary data.</text>
</comment>
<keyword evidence="7" id="KW-0406">Ion transport</keyword>
<dbReference type="Proteomes" id="UP000765845">
    <property type="component" value="Unassembled WGS sequence"/>
</dbReference>
<evidence type="ECO:0000256" key="3">
    <source>
        <dbReference type="ARBA" id="ARBA00022452"/>
    </source>
</evidence>
<protein>
    <submittedName>
        <fullName evidence="16">TonB-dependent receptor</fullName>
    </submittedName>
</protein>
<dbReference type="InterPro" id="IPR000531">
    <property type="entry name" value="Beta-barrel_TonB"/>
</dbReference>
<dbReference type="PANTHER" id="PTHR32552">
    <property type="entry name" value="FERRICHROME IRON RECEPTOR-RELATED"/>
    <property type="match status" value="1"/>
</dbReference>
<evidence type="ECO:0000256" key="9">
    <source>
        <dbReference type="ARBA" id="ARBA00023136"/>
    </source>
</evidence>
<dbReference type="PROSITE" id="PS52016">
    <property type="entry name" value="TONB_DEPENDENT_REC_3"/>
    <property type="match status" value="1"/>
</dbReference>
<feature type="signal peptide" evidence="13">
    <location>
        <begin position="1"/>
        <end position="23"/>
    </location>
</feature>
<keyword evidence="4" id="KW-0410">Iron transport</keyword>
<evidence type="ECO:0000313" key="16">
    <source>
        <dbReference type="EMBL" id="NKI16346.1"/>
    </source>
</evidence>
<sequence length="732" mass="80311">MSHIARYTTLAVVLSQGSAAVLAQDDAPLMIEEVLVTAQKRSGSLQDALMSVSAVSGEDMSFRAQTSVEDLQSSVPGLNISNTGGAVLISMRGIGTNVFSGATEPGVALHIDGVYQPRPSIGPIGFSDLARVELLRGPQGTLYGRNSSGGVINFILNKPSEEFEASTLYRAANNDTHAAVVKLSGPISEHFRARMVLEGDITDGYIKEQPGNRDSNESNGWGGRLAFSYATDGIFSADLSYLYRYDNGAGMSSNAVNRVSPNPEAESTGLFFLPTDTSEPDDSITGEPWERKLNYHPDGERRTVNVSTKLTWSWELAELSYIGGYQDHFRTEFFDADYTANDIYYIPGRHDSSESFGHELNLSGDTDSLQWLVGLYYFEEQFSPYLPADVPQAGGGAGISVRPRTVEDIEAIAVFSDITYAITDRAELNLGVRALHDEKVALQNITFTTSDGIPIPTVPDTLESCENLELKTEASEVTPKIGLRYEFSDSFSVYGSRSVGYKSGGSNFTSCGDTYDPEEVVSLELGIRSTWLDRRIIANASIYDSQYKNFQTLKLNGLRGDIINAEGARITGGEIEAQFLVTHSLTLSSNISVMDAYYEKFSDDDSTNPDAGEQDLSGEELTRAPDYTINIAADYRWPLSLQTFDEMRFRLEHFRSADVTLRPFDGPADVQDAYGFSNAFWGLNGPNLSLKLFVKNIESTEYYLFAAGDSTERVHASAGAPRQYGMEIDYRF</sequence>
<gene>
    <name evidence="16" type="ORF">HCU74_02820</name>
</gene>
<evidence type="ECO:0000256" key="7">
    <source>
        <dbReference type="ARBA" id="ARBA00023065"/>
    </source>
</evidence>
<evidence type="ECO:0000256" key="8">
    <source>
        <dbReference type="ARBA" id="ARBA00023077"/>
    </source>
</evidence>
<dbReference type="PANTHER" id="PTHR32552:SF81">
    <property type="entry name" value="TONB-DEPENDENT OUTER MEMBRANE RECEPTOR"/>
    <property type="match status" value="1"/>
</dbReference>
<dbReference type="RefSeq" id="WP_168448870.1">
    <property type="nucleotide sequence ID" value="NZ_JAAWWK010000001.1"/>
</dbReference>
<keyword evidence="8 12" id="KW-0798">TonB box</keyword>
<dbReference type="Pfam" id="PF07715">
    <property type="entry name" value="Plug"/>
    <property type="match status" value="1"/>
</dbReference>
<feature type="chain" id="PRO_5045618059" evidence="13">
    <location>
        <begin position="24"/>
        <end position="732"/>
    </location>
</feature>
<evidence type="ECO:0000313" key="17">
    <source>
        <dbReference type="Proteomes" id="UP000765845"/>
    </source>
</evidence>
<keyword evidence="3 11" id="KW-1134">Transmembrane beta strand</keyword>
<evidence type="ECO:0000256" key="5">
    <source>
        <dbReference type="ARBA" id="ARBA00022692"/>
    </source>
</evidence>
<reference evidence="16 17" key="1">
    <citation type="submission" date="2020-04" db="EMBL/GenBank/DDBJ databases">
        <authorList>
            <person name="Yoon J."/>
        </authorList>
    </citation>
    <scope>NUCLEOTIDE SEQUENCE [LARGE SCALE GENOMIC DNA]</scope>
    <source>
        <strain evidence="16 17">KMU-166</strain>
    </source>
</reference>
<keyword evidence="10 11" id="KW-0998">Cell outer membrane</keyword>
<evidence type="ECO:0000256" key="1">
    <source>
        <dbReference type="ARBA" id="ARBA00004571"/>
    </source>
</evidence>
<feature type="domain" description="TonB-dependent receptor-like beta-barrel" evidence="14">
    <location>
        <begin position="258"/>
        <end position="697"/>
    </location>
</feature>
<dbReference type="InterPro" id="IPR012910">
    <property type="entry name" value="Plug_dom"/>
</dbReference>
<evidence type="ECO:0000256" key="2">
    <source>
        <dbReference type="ARBA" id="ARBA00022448"/>
    </source>
</evidence>
<evidence type="ECO:0000256" key="4">
    <source>
        <dbReference type="ARBA" id="ARBA00022496"/>
    </source>
</evidence>
<evidence type="ECO:0000256" key="12">
    <source>
        <dbReference type="RuleBase" id="RU003357"/>
    </source>
</evidence>
<evidence type="ECO:0000259" key="15">
    <source>
        <dbReference type="Pfam" id="PF07715"/>
    </source>
</evidence>
<dbReference type="Pfam" id="PF00593">
    <property type="entry name" value="TonB_dep_Rec_b-barrel"/>
    <property type="match status" value="1"/>
</dbReference>
<keyword evidence="6" id="KW-0408">Iron</keyword>
<evidence type="ECO:0000256" key="11">
    <source>
        <dbReference type="PROSITE-ProRule" id="PRU01360"/>
    </source>
</evidence>